<evidence type="ECO:0000256" key="1">
    <source>
        <dbReference type="SAM" id="Phobius"/>
    </source>
</evidence>
<evidence type="ECO:0000313" key="8">
    <source>
        <dbReference type="EMBL" id="BCE78320.1"/>
    </source>
</evidence>
<dbReference type="GeneID" id="46494922"/>
<dbReference type="EMBL" id="AP023096">
    <property type="protein sequence ID" value="BCE69638.1"/>
    <property type="molecule type" value="Genomic_DNA"/>
</dbReference>
<dbReference type="Pfam" id="PF11666">
    <property type="entry name" value="DUF2933"/>
    <property type="match status" value="1"/>
</dbReference>
<dbReference type="RefSeq" id="WP_038966089.1">
    <property type="nucleotide sequence ID" value="NZ_AJQI01000179.1"/>
</dbReference>
<dbReference type="EMBL" id="AP023095">
    <property type="protein sequence ID" value="BCE60955.1"/>
    <property type="molecule type" value="Genomic_DNA"/>
</dbReference>
<keyword evidence="1" id="KW-1133">Transmembrane helix</keyword>
<dbReference type="AlphaFoldDB" id="A0A810B024"/>
<evidence type="ECO:0000313" key="5">
    <source>
        <dbReference type="EMBL" id="BCE52221.1"/>
    </source>
</evidence>
<keyword evidence="1" id="KW-0472">Membrane</keyword>
<dbReference type="EMBL" id="AP023099">
    <property type="protein sequence ID" value="BCE95714.1"/>
    <property type="molecule type" value="Genomic_DNA"/>
</dbReference>
<dbReference type="EMBL" id="AP023091">
    <property type="protein sequence ID" value="BCE25964.1"/>
    <property type="molecule type" value="Genomic_DNA"/>
</dbReference>
<dbReference type="InterPro" id="IPR021682">
    <property type="entry name" value="DUF2933"/>
</dbReference>
<reference evidence="5" key="5">
    <citation type="submission" date="2020-05" db="EMBL/GenBank/DDBJ databases">
        <title>Complete genome sequence of Bradyrhizobium diazoefficiens XF4 isolated from soybean nodule.</title>
        <authorList>
            <person name="Noda R."/>
            <person name="Kakizaki K."/>
            <person name="Minamisawa K."/>
        </authorList>
    </citation>
    <scope>NUCLEOTIDE SEQUENCE</scope>
    <source>
        <strain evidence="5">XF4</strain>
    </source>
</reference>
<reference evidence="9" key="9">
    <citation type="submission" date="2020-05" db="EMBL/GenBank/DDBJ databases">
        <title>Complete genome sequence of Bradyrhizobium diazoefficiens XF9 isolated from soybean nodule.</title>
        <authorList>
            <person name="Noda R."/>
            <person name="Kakizaki K."/>
            <person name="Minamisawa K."/>
        </authorList>
    </citation>
    <scope>NUCLEOTIDE SEQUENCE</scope>
    <source>
        <strain evidence="9">XF9</strain>
    </source>
</reference>
<name>A0A810B024_9BRAD</name>
<proteinExistence type="predicted"/>
<reference evidence="7" key="7">
    <citation type="submission" date="2020-05" db="EMBL/GenBank/DDBJ databases">
        <title>Complete genome sequence of Bradyrhizobium diazoefficiens XF6 isolated from soybean nodule.</title>
        <authorList>
            <person name="Noda R."/>
            <person name="Kakizaki K."/>
            <person name="Minamisawa K."/>
        </authorList>
    </citation>
    <scope>NUCLEOTIDE SEQUENCE</scope>
    <source>
        <strain evidence="7">XF6</strain>
    </source>
</reference>
<gene>
    <name evidence="10" type="ORF">XF10B_85120</name>
    <name evidence="2" type="ORF">XF1B_86450</name>
    <name evidence="3" type="ORF">XF2B_84820</name>
    <name evidence="4" type="ORF">XF3B_84290</name>
    <name evidence="5" type="ORF">XF4B_85700</name>
    <name evidence="6" type="ORF">XF5B_84670</name>
    <name evidence="7" type="ORF">XF6B_84370</name>
    <name evidence="8" type="ORF">XF8B_84310</name>
    <name evidence="9" type="ORF">XF9B_83680</name>
</gene>
<reference evidence="3" key="3">
    <citation type="submission" date="2020-05" db="EMBL/GenBank/DDBJ databases">
        <title>Complete genome sequence of Bradyrhizobium diazoefficiens XF2 isolated from soybean nodule.</title>
        <authorList>
            <person name="Noda R."/>
            <person name="Kakizaki K."/>
            <person name="Minamisawa K."/>
        </authorList>
    </citation>
    <scope>NUCLEOTIDE SEQUENCE</scope>
    <source>
        <strain evidence="3">XF2</strain>
    </source>
</reference>
<dbReference type="EMBL" id="AP023092">
    <property type="protein sequence ID" value="BCE34713.1"/>
    <property type="molecule type" value="Genomic_DNA"/>
</dbReference>
<feature type="transmembrane region" description="Helical" evidence="1">
    <location>
        <begin position="46"/>
        <end position="65"/>
    </location>
</feature>
<organism evidence="7">
    <name type="scientific">Bradyrhizobium diazoefficiens</name>
    <dbReference type="NCBI Taxonomy" id="1355477"/>
    <lineage>
        <taxon>Bacteria</taxon>
        <taxon>Pseudomonadati</taxon>
        <taxon>Pseudomonadota</taxon>
        <taxon>Alphaproteobacteria</taxon>
        <taxon>Hyphomicrobiales</taxon>
        <taxon>Nitrobacteraceae</taxon>
        <taxon>Bradyrhizobium</taxon>
    </lineage>
</organism>
<evidence type="ECO:0000313" key="2">
    <source>
        <dbReference type="EMBL" id="BCE25964.1"/>
    </source>
</evidence>
<reference evidence="8" key="8">
    <citation type="submission" date="2020-05" db="EMBL/GenBank/DDBJ databases">
        <title>Complete genome sequence of Bradyrhizobium diazoefficiens XF8 isolated from soybean nodule.</title>
        <authorList>
            <person name="Noda R."/>
            <person name="Kakizaki K."/>
            <person name="Minamisawa K."/>
        </authorList>
    </citation>
    <scope>NUCLEOTIDE SEQUENCE</scope>
    <source>
        <strain evidence="8">XF8</strain>
    </source>
</reference>
<accession>A0A810B024</accession>
<reference evidence="10" key="2">
    <citation type="submission" date="2020-05" db="EMBL/GenBank/DDBJ databases">
        <title>Complete genome sequence of Bradyrhizobium diazoefficiens XF10 isolated from soybean nodule.</title>
        <authorList>
            <person name="Noda R."/>
            <person name="Kakizaki K."/>
            <person name="Minamisawa K."/>
        </authorList>
    </citation>
    <scope>NUCLEOTIDE SEQUENCE</scope>
    <source>
        <strain evidence="10">XF10</strain>
    </source>
</reference>
<evidence type="ECO:0008006" key="11">
    <source>
        <dbReference type="Google" id="ProtNLM"/>
    </source>
</evidence>
<reference evidence="2" key="1">
    <citation type="submission" date="2020-05" db="EMBL/GenBank/DDBJ databases">
        <title>Complete genome sequence of Bradyrhizobium diazoefficiens XF1 isolated from soybean nodule.</title>
        <authorList>
            <person name="Noda R."/>
            <person name="Kakizaki K."/>
            <person name="Minamisawa K."/>
        </authorList>
    </citation>
    <scope>NUCLEOTIDE SEQUENCE</scope>
    <source>
        <strain evidence="2">XF1</strain>
    </source>
</reference>
<reference evidence="6" key="6">
    <citation type="submission" date="2020-05" db="EMBL/GenBank/DDBJ databases">
        <title>Complete genome sequence of Bradyrhizobium diazoefficiens XF5 isolated from soybean nodule.</title>
        <authorList>
            <person name="Noda R."/>
            <person name="Kakizaki K."/>
            <person name="Minamisawa K."/>
        </authorList>
    </citation>
    <scope>NUCLEOTIDE SEQUENCE</scope>
    <source>
        <strain evidence="6">XF5</strain>
    </source>
</reference>
<evidence type="ECO:0000313" key="4">
    <source>
        <dbReference type="EMBL" id="BCE43398.1"/>
    </source>
</evidence>
<dbReference type="EMBL" id="AP023094">
    <property type="protein sequence ID" value="BCE52221.1"/>
    <property type="molecule type" value="Genomic_DNA"/>
</dbReference>
<evidence type="ECO:0000313" key="7">
    <source>
        <dbReference type="EMBL" id="BCE69638.1"/>
    </source>
</evidence>
<feature type="transmembrane region" description="Helical" evidence="1">
    <location>
        <begin position="21"/>
        <end position="40"/>
    </location>
</feature>
<dbReference type="EMBL" id="AP023098">
    <property type="protein sequence ID" value="BCE86947.1"/>
    <property type="molecule type" value="Genomic_DNA"/>
</dbReference>
<dbReference type="EMBL" id="AP023097">
    <property type="protein sequence ID" value="BCE78320.1"/>
    <property type="molecule type" value="Genomic_DNA"/>
</dbReference>
<evidence type="ECO:0000313" key="9">
    <source>
        <dbReference type="EMBL" id="BCE86947.1"/>
    </source>
</evidence>
<evidence type="ECO:0000313" key="6">
    <source>
        <dbReference type="EMBL" id="BCE60955.1"/>
    </source>
</evidence>
<evidence type="ECO:0000313" key="3">
    <source>
        <dbReference type="EMBL" id="BCE34713.1"/>
    </source>
</evidence>
<sequence>MSLQDHSGYRERPREGLSVKAKAGLVLVGFLVIAGALLFTEHRAHVLGLLIWLPLLACPLMHLFMHGGHGHHHGGGRPNDPRSA</sequence>
<reference evidence="4" key="4">
    <citation type="submission" date="2020-05" db="EMBL/GenBank/DDBJ databases">
        <title>Complete genome sequence of Bradyrhizobium diazoefficiens XF3 isolated from soybean nodule.</title>
        <authorList>
            <person name="Noda R."/>
            <person name="Kakizaki K."/>
            <person name="Minamisawa K."/>
        </authorList>
    </citation>
    <scope>NUCLEOTIDE SEQUENCE</scope>
    <source>
        <strain evidence="4">XF3</strain>
    </source>
</reference>
<evidence type="ECO:0000313" key="10">
    <source>
        <dbReference type="EMBL" id="BCE95714.1"/>
    </source>
</evidence>
<keyword evidence="1" id="KW-0812">Transmembrane</keyword>
<protein>
    <recommendedName>
        <fullName evidence="11">DUF2933 domain-containing protein</fullName>
    </recommendedName>
</protein>
<dbReference type="EMBL" id="AP023093">
    <property type="protein sequence ID" value="BCE43398.1"/>
    <property type="molecule type" value="Genomic_DNA"/>
</dbReference>